<dbReference type="Pfam" id="PF11951">
    <property type="entry name" value="Fungal_trans_2"/>
    <property type="match status" value="1"/>
</dbReference>
<reference evidence="2 3" key="1">
    <citation type="submission" date="2019-10" db="EMBL/GenBank/DDBJ databases">
        <authorList>
            <person name="Palmer J.M."/>
        </authorList>
    </citation>
    <scope>NUCLEOTIDE SEQUENCE [LARGE SCALE GENOMIC DNA]</scope>
    <source>
        <strain evidence="2 3">TWF730</strain>
    </source>
</reference>
<protein>
    <submittedName>
        <fullName evidence="2">Uncharacterized protein</fullName>
    </submittedName>
</protein>
<feature type="region of interest" description="Disordered" evidence="1">
    <location>
        <begin position="22"/>
        <end position="70"/>
    </location>
</feature>
<dbReference type="PANTHER" id="PTHR37540">
    <property type="entry name" value="TRANSCRIPTION FACTOR (ACR-2), PUTATIVE-RELATED-RELATED"/>
    <property type="match status" value="1"/>
</dbReference>
<gene>
    <name evidence="2" type="ORF">TWF730_001839</name>
</gene>
<dbReference type="PANTHER" id="PTHR37540:SF9">
    <property type="entry name" value="ZN(2)-C6 FUNGAL-TYPE DOMAIN-CONTAINING PROTEIN"/>
    <property type="match status" value="1"/>
</dbReference>
<evidence type="ECO:0000313" key="3">
    <source>
        <dbReference type="Proteomes" id="UP001373714"/>
    </source>
</evidence>
<dbReference type="EMBL" id="JAVHNS010000011">
    <property type="protein sequence ID" value="KAK6340066.1"/>
    <property type="molecule type" value="Genomic_DNA"/>
</dbReference>
<evidence type="ECO:0000256" key="1">
    <source>
        <dbReference type="SAM" id="MobiDB-lite"/>
    </source>
</evidence>
<keyword evidence="3" id="KW-1185">Reference proteome</keyword>
<accession>A0AAV9UCM6</accession>
<sequence length="462" mass="52383">MEFQFIDGANIDDSARKQIRSSVMKGRNTGKKRPRREPIRPAKPRVLLPNVAGSNRREQDGHGSSQAQTPVSRILATVGNDLTVVRYPKPLEPQMQRVIRQFMSMASTIIYPKELCLDVQESHSIWFEYFQSDEAFFHCLLAMAQAYTDWAQGGQGESIKVMRYLSETYRCINQKLKLEGTPDDPTVAVVMSMTMHNNLLRAPGGAKVHLNALQRMVELRGGLTSFSGIFLIHKICRTDIEFSLQSGAIPRFYRDKFPYDMVRSSQIWMNASCKAFLTATNAHIYNIDIQSIFRDISCASTYMNSMRGTNQRLEPLMFQEILIAMGYRLMRVCPLDGARNLSPADDACQLALLAMVSTMLLRKGISKLTYPSLAGLFRDSIAKIADDPTADNGFLLWLLFLAGVSIFDVKDDAWLLLRIQNIITSMGLRSLDDTKTVLENYPWITYFHDEPALELWDIATKF</sequence>
<organism evidence="2 3">
    <name type="scientific">Orbilia blumenaviensis</name>
    <dbReference type="NCBI Taxonomy" id="1796055"/>
    <lineage>
        <taxon>Eukaryota</taxon>
        <taxon>Fungi</taxon>
        <taxon>Dikarya</taxon>
        <taxon>Ascomycota</taxon>
        <taxon>Pezizomycotina</taxon>
        <taxon>Orbiliomycetes</taxon>
        <taxon>Orbiliales</taxon>
        <taxon>Orbiliaceae</taxon>
        <taxon>Orbilia</taxon>
    </lineage>
</organism>
<name>A0AAV9UCM6_9PEZI</name>
<proteinExistence type="predicted"/>
<dbReference type="InterPro" id="IPR021858">
    <property type="entry name" value="Fun_TF"/>
</dbReference>
<comment type="caution">
    <text evidence="2">The sequence shown here is derived from an EMBL/GenBank/DDBJ whole genome shotgun (WGS) entry which is preliminary data.</text>
</comment>
<dbReference type="Proteomes" id="UP001373714">
    <property type="component" value="Unassembled WGS sequence"/>
</dbReference>
<evidence type="ECO:0000313" key="2">
    <source>
        <dbReference type="EMBL" id="KAK6340066.1"/>
    </source>
</evidence>
<dbReference type="AlphaFoldDB" id="A0AAV9UCM6"/>